<comment type="caution">
    <text evidence="9">The sequence shown here is derived from an EMBL/GenBank/DDBJ whole genome shotgun (WGS) entry which is preliminary data.</text>
</comment>
<evidence type="ECO:0000313" key="10">
    <source>
        <dbReference type="Proteomes" id="UP000231487"/>
    </source>
</evidence>
<dbReference type="PROSITE" id="PS00937">
    <property type="entry name" value="RIBOSOMAL_L20"/>
    <property type="match status" value="1"/>
</dbReference>
<dbReference type="InterPro" id="IPR049946">
    <property type="entry name" value="RIBOSOMAL_L20_CS"/>
</dbReference>
<comment type="similarity">
    <text evidence="1 7 8">Belongs to the bacterial ribosomal protein bL20 family.</text>
</comment>
<dbReference type="PRINTS" id="PR00062">
    <property type="entry name" value="RIBOSOMALL20"/>
</dbReference>
<proteinExistence type="inferred from homology"/>
<evidence type="ECO:0000256" key="7">
    <source>
        <dbReference type="HAMAP-Rule" id="MF_00382"/>
    </source>
</evidence>
<comment type="function">
    <text evidence="7 8">Binds directly to 23S ribosomal RNA and is necessary for the in vitro assembly process of the 50S ribosomal subunit. It is not involved in the protein synthesizing functions of that subunit.</text>
</comment>
<evidence type="ECO:0000256" key="6">
    <source>
        <dbReference type="ARBA" id="ARBA00035172"/>
    </source>
</evidence>
<dbReference type="GO" id="GO:0003735">
    <property type="term" value="F:structural constituent of ribosome"/>
    <property type="evidence" value="ECO:0007669"/>
    <property type="project" value="InterPro"/>
</dbReference>
<dbReference type="GO" id="GO:0005840">
    <property type="term" value="C:ribosome"/>
    <property type="evidence" value="ECO:0007669"/>
    <property type="project" value="UniProtKB-KW"/>
</dbReference>
<dbReference type="HAMAP" id="MF_00382">
    <property type="entry name" value="Ribosomal_bL20"/>
    <property type="match status" value="1"/>
</dbReference>
<sequence>MTRVKKGLNALKSRRNILKQAKGYRFGRSKKERAANEALVHAGTYAFAHRKDKKGDFRRLWNVRINAALSPLGFSYSKFIGALKKNKINLDRKILSELSQDNIEVFNKLGEQVMKKG</sequence>
<name>A0A2M7WU42_9BACT</name>
<evidence type="ECO:0000256" key="8">
    <source>
        <dbReference type="RuleBase" id="RU000560"/>
    </source>
</evidence>
<dbReference type="Proteomes" id="UP000231487">
    <property type="component" value="Unassembled WGS sequence"/>
</dbReference>
<dbReference type="GO" id="GO:1990904">
    <property type="term" value="C:ribonucleoprotein complex"/>
    <property type="evidence" value="ECO:0007669"/>
    <property type="project" value="UniProtKB-KW"/>
</dbReference>
<dbReference type="AlphaFoldDB" id="A0A2M7WU42"/>
<reference evidence="10" key="1">
    <citation type="submission" date="2017-09" db="EMBL/GenBank/DDBJ databases">
        <title>Depth-based differentiation of microbial function through sediment-hosted aquifers and enrichment of novel symbionts in the deep terrestrial subsurface.</title>
        <authorList>
            <person name="Probst A.J."/>
            <person name="Ladd B."/>
            <person name="Jarett J.K."/>
            <person name="Geller-Mcgrath D.E."/>
            <person name="Sieber C.M.K."/>
            <person name="Emerson J.B."/>
            <person name="Anantharaman K."/>
            <person name="Thomas B.C."/>
            <person name="Malmstrom R."/>
            <person name="Stieglmeier M."/>
            <person name="Klingl A."/>
            <person name="Woyke T."/>
            <person name="Ryan C.M."/>
            <person name="Banfield J.F."/>
        </authorList>
    </citation>
    <scope>NUCLEOTIDE SEQUENCE [LARGE SCALE GENOMIC DNA]</scope>
</reference>
<dbReference type="FunFam" id="1.10.1900.20:FF:000001">
    <property type="entry name" value="50S ribosomal protein L20"/>
    <property type="match status" value="1"/>
</dbReference>
<accession>A0A2M7WU42</accession>
<evidence type="ECO:0000256" key="2">
    <source>
        <dbReference type="ARBA" id="ARBA00022730"/>
    </source>
</evidence>
<organism evidence="9 10">
    <name type="scientific">Candidatus Zambryskibacteria bacterium CG_4_9_14_3_um_filter_40_16</name>
    <dbReference type="NCBI Taxonomy" id="1975111"/>
    <lineage>
        <taxon>Bacteria</taxon>
        <taxon>Candidatus Zambryskiibacteriota</taxon>
    </lineage>
</organism>
<keyword evidence="5 7" id="KW-0687">Ribonucleoprotein</keyword>
<keyword evidence="4 7" id="KW-0689">Ribosomal protein</keyword>
<dbReference type="PANTHER" id="PTHR10986">
    <property type="entry name" value="39S RIBOSOMAL PROTEIN L20"/>
    <property type="match status" value="1"/>
</dbReference>
<dbReference type="SUPFAM" id="SSF74731">
    <property type="entry name" value="Ribosomal protein L20"/>
    <property type="match status" value="1"/>
</dbReference>
<dbReference type="Pfam" id="PF00453">
    <property type="entry name" value="Ribosomal_L20"/>
    <property type="match status" value="1"/>
</dbReference>
<evidence type="ECO:0000313" key="9">
    <source>
        <dbReference type="EMBL" id="PJA33492.1"/>
    </source>
</evidence>
<protein>
    <recommendedName>
        <fullName evidence="6 7">Large ribosomal subunit protein bL20</fullName>
    </recommendedName>
</protein>
<dbReference type="GO" id="GO:0006412">
    <property type="term" value="P:translation"/>
    <property type="evidence" value="ECO:0007669"/>
    <property type="project" value="InterPro"/>
</dbReference>
<dbReference type="GO" id="GO:0019843">
    <property type="term" value="F:rRNA binding"/>
    <property type="evidence" value="ECO:0007669"/>
    <property type="project" value="UniProtKB-UniRule"/>
</dbReference>
<keyword evidence="2 7" id="KW-0699">rRNA-binding</keyword>
<dbReference type="Gene3D" id="1.10.1900.20">
    <property type="entry name" value="Ribosomal protein L20"/>
    <property type="match status" value="1"/>
</dbReference>
<evidence type="ECO:0000256" key="4">
    <source>
        <dbReference type="ARBA" id="ARBA00022980"/>
    </source>
</evidence>
<dbReference type="GO" id="GO:0000027">
    <property type="term" value="P:ribosomal large subunit assembly"/>
    <property type="evidence" value="ECO:0007669"/>
    <property type="project" value="UniProtKB-UniRule"/>
</dbReference>
<evidence type="ECO:0000256" key="3">
    <source>
        <dbReference type="ARBA" id="ARBA00022884"/>
    </source>
</evidence>
<dbReference type="InterPro" id="IPR005813">
    <property type="entry name" value="Ribosomal_bL20"/>
</dbReference>
<evidence type="ECO:0000256" key="1">
    <source>
        <dbReference type="ARBA" id="ARBA00007698"/>
    </source>
</evidence>
<evidence type="ECO:0000256" key="5">
    <source>
        <dbReference type="ARBA" id="ARBA00023274"/>
    </source>
</evidence>
<dbReference type="InterPro" id="IPR035566">
    <property type="entry name" value="Ribosomal_protein_bL20_C"/>
</dbReference>
<dbReference type="CDD" id="cd07026">
    <property type="entry name" value="Ribosomal_L20"/>
    <property type="match status" value="1"/>
</dbReference>
<keyword evidence="3 7" id="KW-0694">RNA-binding</keyword>
<gene>
    <name evidence="7" type="primary">rplT</name>
    <name evidence="9" type="ORF">CO184_01825</name>
</gene>
<dbReference type="NCBIfam" id="TIGR01032">
    <property type="entry name" value="rplT_bact"/>
    <property type="match status" value="1"/>
</dbReference>
<dbReference type="EMBL" id="PFXE01000035">
    <property type="protein sequence ID" value="PJA33492.1"/>
    <property type="molecule type" value="Genomic_DNA"/>
</dbReference>
<dbReference type="Gene3D" id="6.10.160.10">
    <property type="match status" value="1"/>
</dbReference>